<sequence>MAPVLGVPPPPPPAPHMGPDGLILPRKPYNPCLISINHKDLHRELLFNQKIGKNVLNQKSELQRALEKQREAASRREAERIREESYKDDPRTALQRAIEQRARHIQLTRSFQVGFDRLNFVCKNSKLKNESPLCYNIHIQKCSLKSRQVFEWATLGIHRDNKLSRDAIFLLACKRKWRIPGFERSSVTTRLIAVAVTSQAIIGTAAHILDRVKSCGQPLNILSINDEEQRQCVASFIKMSRLFACIEVMFLHFPYPFRNLCASLNNDEVNLKFAKPWKFLSVIKRLSFFFDICISRNLAILPIKNANNANNISNINNVERNEVFVILAEDLLLAAGDFCKLFRNLSGSEEIGVRNNTTNVVREPMSLREAVACNEKSTEPRRAQRGDYWVLYNYVPMSMAVKCWESVTYTTHADYTFLDNLEPLLERWRAPISIAMHAPGTDFPATLDAIRYSRNCGSPLVSQLVTFHAFFSSKHVPKVIPPSEKIASDTYNCSLGPPWVNVSLAKMYKNEKKLLYPVNVGRNIARESAPTFYVFPSDIELYPSPNLPDKFLEMIRKRDQPALHKPNPKVFVLSIFEVDEKNQPPNNKTRLIQMLKAGTAIPFHKKLCSGCHNVPKSKEWQEAPETENLHVFHVGKRTGSFVHWEPIFIGTNNDPFYDERLSWEGKSDKMTQGYALCVLDYDFLILDNAFLVHRPGIKIFKKDPHRDMLTAKTNALIKKIIMPELKVLYGTRKGCAV</sequence>
<feature type="coiled-coil region" evidence="2">
    <location>
        <begin position="52"/>
        <end position="79"/>
    </location>
</feature>
<dbReference type="InterPro" id="IPR009533">
    <property type="entry name" value="FAM107"/>
</dbReference>
<dbReference type="STRING" id="34720.A0A195FWB7"/>
<name>A0A195FWB7_9HYME</name>
<accession>A0A195FWB7</accession>
<reference evidence="4 5" key="1">
    <citation type="submission" date="2016-03" db="EMBL/GenBank/DDBJ databases">
        <title>Trachymyrmex septentrionalis WGS genome.</title>
        <authorList>
            <person name="Nygaard S."/>
            <person name="Hu H."/>
            <person name="Boomsma J."/>
            <person name="Zhang G."/>
        </authorList>
    </citation>
    <scope>NUCLEOTIDE SEQUENCE [LARGE SCALE GENOMIC DNA]</scope>
    <source>
        <strain evidence="4">Tsep2-gDNA-1</strain>
        <tissue evidence="4">Whole body</tissue>
    </source>
</reference>
<feature type="compositionally biased region" description="Pro residues" evidence="3">
    <location>
        <begin position="1"/>
        <end position="16"/>
    </location>
</feature>
<keyword evidence="5" id="KW-1185">Reference proteome</keyword>
<dbReference type="Proteomes" id="UP000078541">
    <property type="component" value="Unassembled WGS sequence"/>
</dbReference>
<dbReference type="Pfam" id="PF13896">
    <property type="entry name" value="Glyco_transf_49"/>
    <property type="match status" value="1"/>
</dbReference>
<dbReference type="Pfam" id="PF06625">
    <property type="entry name" value="DUF1151"/>
    <property type="match status" value="1"/>
</dbReference>
<dbReference type="PANTHER" id="PTHR47412">
    <property type="entry name" value="FI01434P-RELATED"/>
    <property type="match status" value="1"/>
</dbReference>
<evidence type="ECO:0000256" key="3">
    <source>
        <dbReference type="SAM" id="MobiDB-lite"/>
    </source>
</evidence>
<dbReference type="EMBL" id="KQ981208">
    <property type="protein sequence ID" value="KYN44738.1"/>
    <property type="molecule type" value="Genomic_DNA"/>
</dbReference>
<gene>
    <name evidence="4" type="ORF">ALC56_00733</name>
</gene>
<keyword evidence="4" id="KW-0808">Transferase</keyword>
<evidence type="ECO:0000313" key="5">
    <source>
        <dbReference type="Proteomes" id="UP000078541"/>
    </source>
</evidence>
<evidence type="ECO:0000256" key="1">
    <source>
        <dbReference type="ARBA" id="ARBA00023054"/>
    </source>
</evidence>
<keyword evidence="4" id="KW-0328">Glycosyltransferase</keyword>
<dbReference type="PANTHER" id="PTHR47412:SF1">
    <property type="entry name" value="FI01434P-RELATED"/>
    <property type="match status" value="1"/>
</dbReference>
<evidence type="ECO:0000313" key="4">
    <source>
        <dbReference type="EMBL" id="KYN44738.1"/>
    </source>
</evidence>
<proteinExistence type="predicted"/>
<keyword evidence="1 2" id="KW-0175">Coiled coil</keyword>
<protein>
    <submittedName>
        <fullName evidence="4">N-acetyllactosaminide beta-1,3-N-acetylglucosaminyltransferase</fullName>
    </submittedName>
</protein>
<organism evidence="4 5">
    <name type="scientific">Trachymyrmex septentrionalis</name>
    <dbReference type="NCBI Taxonomy" id="34720"/>
    <lineage>
        <taxon>Eukaryota</taxon>
        <taxon>Metazoa</taxon>
        <taxon>Ecdysozoa</taxon>
        <taxon>Arthropoda</taxon>
        <taxon>Hexapoda</taxon>
        <taxon>Insecta</taxon>
        <taxon>Pterygota</taxon>
        <taxon>Neoptera</taxon>
        <taxon>Endopterygota</taxon>
        <taxon>Hymenoptera</taxon>
        <taxon>Apocrita</taxon>
        <taxon>Aculeata</taxon>
        <taxon>Formicoidea</taxon>
        <taxon>Formicidae</taxon>
        <taxon>Myrmicinae</taxon>
        <taxon>Trachymyrmex</taxon>
    </lineage>
</organism>
<feature type="region of interest" description="Disordered" evidence="3">
    <location>
        <begin position="1"/>
        <end position="21"/>
    </location>
</feature>
<evidence type="ECO:0000256" key="2">
    <source>
        <dbReference type="SAM" id="Coils"/>
    </source>
</evidence>
<dbReference type="AlphaFoldDB" id="A0A195FWB7"/>
<dbReference type="GO" id="GO:0016757">
    <property type="term" value="F:glycosyltransferase activity"/>
    <property type="evidence" value="ECO:0007669"/>
    <property type="project" value="UniProtKB-KW"/>
</dbReference>